<protein>
    <recommendedName>
        <fullName evidence="2">site-specific DNA-methyltransferase (adenine-specific)</fullName>
        <ecNumber evidence="2">2.1.1.72</ecNumber>
    </recommendedName>
</protein>
<dbReference type="PROSITE" id="PS00092">
    <property type="entry name" value="N6_MTASE"/>
    <property type="match status" value="1"/>
</dbReference>
<dbReference type="PANTHER" id="PTHR42933">
    <property type="entry name" value="SLR6095 PROTEIN"/>
    <property type="match status" value="1"/>
</dbReference>
<organism evidence="10 11">
    <name type="scientific">Brevibacterium samyangense</name>
    <dbReference type="NCBI Taxonomy" id="366888"/>
    <lineage>
        <taxon>Bacteria</taxon>
        <taxon>Bacillati</taxon>
        <taxon>Actinomycetota</taxon>
        <taxon>Actinomycetes</taxon>
        <taxon>Micrococcales</taxon>
        <taxon>Brevibacteriaceae</taxon>
        <taxon>Brevibacterium</taxon>
    </lineage>
</organism>
<evidence type="ECO:0000313" key="10">
    <source>
        <dbReference type="EMBL" id="GAA1997082.1"/>
    </source>
</evidence>
<dbReference type="Gene3D" id="1.20.1260.30">
    <property type="match status" value="1"/>
</dbReference>
<dbReference type="PANTHER" id="PTHR42933:SF3">
    <property type="entry name" value="TYPE I RESTRICTION ENZYME MJAVIII METHYLASE SUBUNIT"/>
    <property type="match status" value="1"/>
</dbReference>
<dbReference type="InterPro" id="IPR003356">
    <property type="entry name" value="DNA_methylase_A-5"/>
</dbReference>
<evidence type="ECO:0000259" key="8">
    <source>
        <dbReference type="Pfam" id="PF02384"/>
    </source>
</evidence>
<evidence type="ECO:0000256" key="1">
    <source>
        <dbReference type="ARBA" id="ARBA00006594"/>
    </source>
</evidence>
<comment type="caution">
    <text evidence="10">The sequence shown here is derived from an EMBL/GenBank/DDBJ whole genome shotgun (WGS) entry which is preliminary data.</text>
</comment>
<reference evidence="10 11" key="1">
    <citation type="journal article" date="2019" name="Int. J. Syst. Evol. Microbiol.">
        <title>The Global Catalogue of Microorganisms (GCM) 10K type strain sequencing project: providing services to taxonomists for standard genome sequencing and annotation.</title>
        <authorList>
            <consortium name="The Broad Institute Genomics Platform"/>
            <consortium name="The Broad Institute Genome Sequencing Center for Infectious Disease"/>
            <person name="Wu L."/>
            <person name="Ma J."/>
        </authorList>
    </citation>
    <scope>NUCLEOTIDE SEQUENCE [LARGE SCALE GENOMIC DNA]</scope>
    <source>
        <strain evidence="10 11">JCM 14546</strain>
    </source>
</reference>
<evidence type="ECO:0000256" key="3">
    <source>
        <dbReference type="ARBA" id="ARBA00022603"/>
    </source>
</evidence>
<dbReference type="InterPro" id="IPR038333">
    <property type="entry name" value="T1MK-like_N_sf"/>
</dbReference>
<keyword evidence="5" id="KW-0949">S-adenosyl-L-methionine</keyword>
<feature type="domain" description="N6 adenine-specific DNA methyltransferase N-terminal" evidence="9">
    <location>
        <begin position="4"/>
        <end position="140"/>
    </location>
</feature>
<dbReference type="PRINTS" id="PR00507">
    <property type="entry name" value="N12N6MTFRASE"/>
</dbReference>
<accession>A0ABN2T290</accession>
<dbReference type="InterPro" id="IPR029063">
    <property type="entry name" value="SAM-dependent_MTases_sf"/>
</dbReference>
<evidence type="ECO:0000256" key="2">
    <source>
        <dbReference type="ARBA" id="ARBA00011900"/>
    </source>
</evidence>
<comment type="similarity">
    <text evidence="1">Belongs to the N(4)/N(6)-methyltransferase family.</text>
</comment>
<keyword evidence="3" id="KW-0489">Methyltransferase</keyword>
<dbReference type="Proteomes" id="UP001500755">
    <property type="component" value="Unassembled WGS sequence"/>
</dbReference>
<evidence type="ECO:0000313" key="11">
    <source>
        <dbReference type="Proteomes" id="UP001500755"/>
    </source>
</evidence>
<feature type="domain" description="DNA methylase adenine-specific" evidence="8">
    <location>
        <begin position="153"/>
        <end position="459"/>
    </location>
</feature>
<evidence type="ECO:0000256" key="4">
    <source>
        <dbReference type="ARBA" id="ARBA00022679"/>
    </source>
</evidence>
<sequence length="668" mass="74602">MSVLSSFVWSVADTLRGPYSEAEYGSVILPFTVLRRLECVMEPHREVMAEIVTQYSGEQQRRTHLKIRTRTEDNAGLSFWTTSDYTLEKALQDPDNLAENLIDYVSGFSANLDVFKSFGFESVIKVLEERNRLAQVVQHFEKIDLSPEAVSNADMGDLFENLIYRFAESANDGAGQFYTPRDVVRLLVDLVYAEDTDALRDRGTVRSIYDPTVGTGGMLTVADEHLHSLNPDASIALFGQEINSRTYAICKADLLIKGQDPSNVRQGDTLVEDRFEDRRFDYVLSNPPFGTDWKAVEAEVKNEHARGGQGRFAPGLPAVGDAAMLFLLHVAAKMRDVDETGRGGRAGIVLNGSPLFNGGAGSGPSEIRGHMLENDLVEAIVALPNDMFYNTGIATYLWILTNSKSEERRGTVQLIDATALGTKMRKSIGSKRMEISDQNREDIVRAFAGTQDEEASVQVPVKTFSNRDFAYWTVAVERPLQLRFQCTPEAIAAVSEQKSLANVDGLAEALESFGDEIYLNRETFNKDLGSHLKSCGVDLSAAQRKKLWQTIGVHDETADYCRATSGKNKGEIEPDPALRDTENVPFGWGGYPKTHEALRETVEAYFDAEVKPHVHDAWIDWEKTKTGYEIPFTRQFYTYEPPRPLDEIDADLERVVGEIMTLLREVEA</sequence>
<dbReference type="Gene3D" id="3.40.50.150">
    <property type="entry name" value="Vaccinia Virus protein VP39"/>
    <property type="match status" value="1"/>
</dbReference>
<dbReference type="InterPro" id="IPR051537">
    <property type="entry name" value="DNA_Adenine_Mtase"/>
</dbReference>
<dbReference type="SUPFAM" id="SSF53335">
    <property type="entry name" value="S-adenosyl-L-methionine-dependent methyltransferases"/>
    <property type="match status" value="1"/>
</dbReference>
<evidence type="ECO:0000256" key="5">
    <source>
        <dbReference type="ARBA" id="ARBA00022691"/>
    </source>
</evidence>
<evidence type="ECO:0000256" key="7">
    <source>
        <dbReference type="ARBA" id="ARBA00047942"/>
    </source>
</evidence>
<proteinExistence type="inferred from homology"/>
<keyword evidence="6" id="KW-0680">Restriction system</keyword>
<dbReference type="InterPro" id="IPR002052">
    <property type="entry name" value="DNA_methylase_N6_adenine_CS"/>
</dbReference>
<dbReference type="InterPro" id="IPR022749">
    <property type="entry name" value="D12N6_MeTrfase_N"/>
</dbReference>
<dbReference type="Pfam" id="PF12161">
    <property type="entry name" value="HsdM_N"/>
    <property type="match status" value="1"/>
</dbReference>
<dbReference type="Pfam" id="PF02384">
    <property type="entry name" value="N6_Mtase"/>
    <property type="match status" value="1"/>
</dbReference>
<dbReference type="EMBL" id="BAAANO010000001">
    <property type="protein sequence ID" value="GAA1997082.1"/>
    <property type="molecule type" value="Genomic_DNA"/>
</dbReference>
<keyword evidence="11" id="KW-1185">Reference proteome</keyword>
<dbReference type="RefSeq" id="WP_344305844.1">
    <property type="nucleotide sequence ID" value="NZ_BAAANO010000001.1"/>
</dbReference>
<name>A0ABN2T290_9MICO</name>
<evidence type="ECO:0000259" key="9">
    <source>
        <dbReference type="Pfam" id="PF12161"/>
    </source>
</evidence>
<dbReference type="CDD" id="cd02440">
    <property type="entry name" value="AdoMet_MTases"/>
    <property type="match status" value="1"/>
</dbReference>
<comment type="catalytic activity">
    <reaction evidence="7">
        <text>a 2'-deoxyadenosine in DNA + S-adenosyl-L-methionine = an N(6)-methyl-2'-deoxyadenosine in DNA + S-adenosyl-L-homocysteine + H(+)</text>
        <dbReference type="Rhea" id="RHEA:15197"/>
        <dbReference type="Rhea" id="RHEA-COMP:12418"/>
        <dbReference type="Rhea" id="RHEA-COMP:12419"/>
        <dbReference type="ChEBI" id="CHEBI:15378"/>
        <dbReference type="ChEBI" id="CHEBI:57856"/>
        <dbReference type="ChEBI" id="CHEBI:59789"/>
        <dbReference type="ChEBI" id="CHEBI:90615"/>
        <dbReference type="ChEBI" id="CHEBI:90616"/>
        <dbReference type="EC" id="2.1.1.72"/>
    </reaction>
</comment>
<dbReference type="EC" id="2.1.1.72" evidence="2"/>
<keyword evidence="4" id="KW-0808">Transferase</keyword>
<evidence type="ECO:0000256" key="6">
    <source>
        <dbReference type="ARBA" id="ARBA00022747"/>
    </source>
</evidence>
<gene>
    <name evidence="10" type="ORF">GCM10009755_00090</name>
</gene>